<dbReference type="SUPFAM" id="SSF143990">
    <property type="entry name" value="YbiA-like"/>
    <property type="match status" value="1"/>
</dbReference>
<accession>A0A6J5RHQ9</accession>
<proteinExistence type="predicted"/>
<dbReference type="Gene3D" id="1.10.357.40">
    <property type="entry name" value="YbiA-like"/>
    <property type="match status" value="1"/>
</dbReference>
<sequence>MTIKFYKSESPYGYLNNFDLHPISIYGDTWKTVEHAYQAQKCVDTIDYLQIMNAETPRIARNLGQEVNIRDDWDDVKYHIMSDCVFAKFTQHKDLQDLLLSTGDEEIIENSPIDFYWGCGKDGTGKNMLGKILMQVRTIIRNNKKNEIKK</sequence>
<reference evidence="2" key="1">
    <citation type="submission" date="2020-05" db="EMBL/GenBank/DDBJ databases">
        <authorList>
            <person name="Chiriac C."/>
            <person name="Salcher M."/>
            <person name="Ghai R."/>
            <person name="Kavagutti S V."/>
        </authorList>
    </citation>
    <scope>NUCLEOTIDE SEQUENCE</scope>
</reference>
<evidence type="ECO:0000259" key="1">
    <source>
        <dbReference type="Pfam" id="PF08719"/>
    </source>
</evidence>
<dbReference type="CDD" id="cd15457">
    <property type="entry name" value="NADAR"/>
    <property type="match status" value="1"/>
</dbReference>
<protein>
    <submittedName>
        <fullName evidence="2">NADAR</fullName>
    </submittedName>
</protein>
<dbReference type="InterPro" id="IPR037238">
    <property type="entry name" value="YbiA-like_sf"/>
</dbReference>
<dbReference type="Pfam" id="PF08719">
    <property type="entry name" value="NADAR"/>
    <property type="match status" value="1"/>
</dbReference>
<name>A0A6J5RHQ9_9CAUD</name>
<feature type="domain" description="NADAR" evidence="1">
    <location>
        <begin position="5"/>
        <end position="141"/>
    </location>
</feature>
<dbReference type="EMBL" id="LR797252">
    <property type="protein sequence ID" value="CAB4196933.1"/>
    <property type="molecule type" value="Genomic_DNA"/>
</dbReference>
<dbReference type="InterPro" id="IPR012816">
    <property type="entry name" value="NADAR"/>
</dbReference>
<evidence type="ECO:0000313" key="2">
    <source>
        <dbReference type="EMBL" id="CAB4196933.1"/>
    </source>
</evidence>
<organism evidence="2">
    <name type="scientific">uncultured Caudovirales phage</name>
    <dbReference type="NCBI Taxonomy" id="2100421"/>
    <lineage>
        <taxon>Viruses</taxon>
        <taxon>Duplodnaviria</taxon>
        <taxon>Heunggongvirae</taxon>
        <taxon>Uroviricota</taxon>
        <taxon>Caudoviricetes</taxon>
        <taxon>Peduoviridae</taxon>
        <taxon>Maltschvirus</taxon>
        <taxon>Maltschvirus maltsch</taxon>
    </lineage>
</organism>
<gene>
    <name evidence="2" type="ORF">UFOVP1290_453</name>
</gene>
<dbReference type="NCBIfam" id="TIGR02464">
    <property type="entry name" value="ribofla_fusion"/>
    <property type="match status" value="1"/>
</dbReference>